<evidence type="ECO:0000313" key="2">
    <source>
        <dbReference type="EMBL" id="USP78743.1"/>
    </source>
</evidence>
<feature type="region of interest" description="Disordered" evidence="1">
    <location>
        <begin position="156"/>
        <end position="191"/>
    </location>
</feature>
<evidence type="ECO:0000256" key="1">
    <source>
        <dbReference type="SAM" id="MobiDB-lite"/>
    </source>
</evidence>
<protein>
    <submittedName>
        <fullName evidence="2">Uncharacterized protein</fullName>
    </submittedName>
</protein>
<organism evidence="2 3">
    <name type="scientific">Curvularia clavata</name>
    <dbReference type="NCBI Taxonomy" id="95742"/>
    <lineage>
        <taxon>Eukaryota</taxon>
        <taxon>Fungi</taxon>
        <taxon>Dikarya</taxon>
        <taxon>Ascomycota</taxon>
        <taxon>Pezizomycotina</taxon>
        <taxon>Dothideomycetes</taxon>
        <taxon>Pleosporomycetidae</taxon>
        <taxon>Pleosporales</taxon>
        <taxon>Pleosporineae</taxon>
        <taxon>Pleosporaceae</taxon>
        <taxon>Curvularia</taxon>
    </lineage>
</organism>
<keyword evidence="3" id="KW-1185">Reference proteome</keyword>
<accession>A0A9Q9DSK4</accession>
<proteinExistence type="predicted"/>
<feature type="compositionally biased region" description="Basic and acidic residues" evidence="1">
    <location>
        <begin position="166"/>
        <end position="183"/>
    </location>
</feature>
<dbReference type="AlphaFoldDB" id="A0A9Q9DSK4"/>
<dbReference type="VEuPathDB" id="FungiDB:yc1106_06017"/>
<reference evidence="2" key="1">
    <citation type="submission" date="2021-12" db="EMBL/GenBank/DDBJ databases">
        <title>Curvularia clavata genome.</title>
        <authorList>
            <person name="Cao Y."/>
        </authorList>
    </citation>
    <scope>NUCLEOTIDE SEQUENCE</scope>
    <source>
        <strain evidence="2">Yc1106</strain>
    </source>
</reference>
<dbReference type="Proteomes" id="UP001056012">
    <property type="component" value="Chromosome 4"/>
</dbReference>
<dbReference type="EMBL" id="CP089277">
    <property type="protein sequence ID" value="USP78743.1"/>
    <property type="molecule type" value="Genomic_DNA"/>
</dbReference>
<dbReference type="OrthoDB" id="3695535at2759"/>
<gene>
    <name evidence="2" type="ORF">yc1106_06017</name>
</gene>
<name>A0A9Q9DSK4_CURCL</name>
<evidence type="ECO:0000313" key="3">
    <source>
        <dbReference type="Proteomes" id="UP001056012"/>
    </source>
</evidence>
<sequence>MIILAIPIYYQEPAYLSYPHSPHYPTTTAEYIALPPSNDPYITARNQAIAKDAVAWGWRVYDVDETSPKMKNWWAQYKAVAKRESWDEDIWHIWQREHGVRIARKHAKDIDDSKGTSRKMHAAVRGIRKLGQWAQKSRDAAESELRQYEERRKKLREERKRKRREERKQELREEARKKGKTAEEIQDDTASEISLPGSFVGRLEAWRCGAADGEKYNPFKLTQVPWLSQR</sequence>